<feature type="region of interest" description="Disordered" evidence="1">
    <location>
        <begin position="318"/>
        <end position="338"/>
    </location>
</feature>
<accession>A0A4Y9Z1Z5</accession>
<protein>
    <recommendedName>
        <fullName evidence="2">DUF8191 domain-containing protein</fullName>
    </recommendedName>
</protein>
<evidence type="ECO:0000313" key="4">
    <source>
        <dbReference type="Proteomes" id="UP000298327"/>
    </source>
</evidence>
<feature type="compositionally biased region" description="Acidic residues" evidence="1">
    <location>
        <begin position="368"/>
        <end position="388"/>
    </location>
</feature>
<dbReference type="Proteomes" id="UP000298327">
    <property type="component" value="Unassembled WGS sequence"/>
</dbReference>
<evidence type="ECO:0000256" key="1">
    <source>
        <dbReference type="SAM" id="MobiDB-lite"/>
    </source>
</evidence>
<feature type="region of interest" description="Disordered" evidence="1">
    <location>
        <begin position="36"/>
        <end position="72"/>
    </location>
</feature>
<dbReference type="AlphaFoldDB" id="A0A4Y9Z1Z5"/>
<feature type="region of interest" description="Disordered" evidence="1">
    <location>
        <begin position="1"/>
        <end position="20"/>
    </location>
</feature>
<sequence length="409" mass="46845">MSRRKITKRNTPNLGLPSREEMVKIILAQEQEIKQLRRKTREIGRKEEKDDEEEDGMEDSDDEWHNNMTSDELYDLEMEDSEHSESAVEDSKEEPLPKPIADDVQRCIWCQWEVVEGFCQNCGFEHAYTLGDDDEDDYAHIHSSISTDHDQLRSERQLAPRGTTPLDTNPTTFVGMSDLYAEGRQDEFRALIARGATREMCEAFNLQYVPEQGIIAWADEALFQDFSGPAMKPGQLWKIYLGRRIKLEDGDEDGSQFIEEFLEDATMYRTVEPSPDSEEPGRWETILDHSEVWITRPVVGPRDAYGTAEVQFTSWDDAADDENGPIVNKYEDSECDPEDMLEEEEITPSWYYDKQGMSSPGNPANTDEGGEVDMDMDEESSVDSDFDSQESLSGDEHVLQLGHMDTERV</sequence>
<feature type="domain" description="DUF8191" evidence="2">
    <location>
        <begin position="191"/>
        <end position="266"/>
    </location>
</feature>
<feature type="compositionally biased region" description="Acidic residues" evidence="1">
    <location>
        <begin position="49"/>
        <end position="62"/>
    </location>
</feature>
<dbReference type="OrthoDB" id="3063271at2759"/>
<feature type="compositionally biased region" description="Basic and acidic residues" evidence="1">
    <location>
        <begin position="36"/>
        <end position="48"/>
    </location>
</feature>
<evidence type="ECO:0000313" key="3">
    <source>
        <dbReference type="EMBL" id="TFY67903.1"/>
    </source>
</evidence>
<feature type="compositionally biased region" description="Basic and acidic residues" evidence="1">
    <location>
        <begin position="394"/>
        <end position="409"/>
    </location>
</feature>
<feature type="region of interest" description="Disordered" evidence="1">
    <location>
        <begin position="350"/>
        <end position="409"/>
    </location>
</feature>
<proteinExistence type="predicted"/>
<feature type="compositionally biased region" description="Basic and acidic residues" evidence="1">
    <location>
        <begin position="81"/>
        <end position="97"/>
    </location>
</feature>
<feature type="compositionally biased region" description="Polar residues" evidence="1">
    <location>
        <begin position="356"/>
        <end position="365"/>
    </location>
</feature>
<dbReference type="InterPro" id="IPR058504">
    <property type="entry name" value="DUF8191"/>
</dbReference>
<feature type="region of interest" description="Disordered" evidence="1">
    <location>
        <begin position="78"/>
        <end position="97"/>
    </location>
</feature>
<keyword evidence="4" id="KW-1185">Reference proteome</keyword>
<comment type="caution">
    <text evidence="3">The sequence shown here is derived from an EMBL/GenBank/DDBJ whole genome shotgun (WGS) entry which is preliminary data.</text>
</comment>
<evidence type="ECO:0000259" key="2">
    <source>
        <dbReference type="Pfam" id="PF26609"/>
    </source>
</evidence>
<dbReference type="EMBL" id="SEOQ01000177">
    <property type="protein sequence ID" value="TFY67903.1"/>
    <property type="molecule type" value="Genomic_DNA"/>
</dbReference>
<dbReference type="Pfam" id="PF26609">
    <property type="entry name" value="DUF8191"/>
    <property type="match status" value="1"/>
</dbReference>
<name>A0A4Y9Z1Z5_9AGAM</name>
<organism evidence="3 4">
    <name type="scientific">Dentipellis fragilis</name>
    <dbReference type="NCBI Taxonomy" id="205917"/>
    <lineage>
        <taxon>Eukaryota</taxon>
        <taxon>Fungi</taxon>
        <taxon>Dikarya</taxon>
        <taxon>Basidiomycota</taxon>
        <taxon>Agaricomycotina</taxon>
        <taxon>Agaricomycetes</taxon>
        <taxon>Russulales</taxon>
        <taxon>Hericiaceae</taxon>
        <taxon>Dentipellis</taxon>
    </lineage>
</organism>
<gene>
    <name evidence="3" type="ORF">EVG20_g3763</name>
</gene>
<reference evidence="3 4" key="1">
    <citation type="submission" date="2019-02" db="EMBL/GenBank/DDBJ databases">
        <title>Genome sequencing of the rare red list fungi Dentipellis fragilis.</title>
        <authorList>
            <person name="Buettner E."/>
            <person name="Kellner H."/>
        </authorList>
    </citation>
    <scope>NUCLEOTIDE SEQUENCE [LARGE SCALE GENOMIC DNA]</scope>
    <source>
        <strain evidence="3 4">DSM 105465</strain>
    </source>
</reference>